<protein>
    <recommendedName>
        <fullName evidence="3 5">Squalene synthase</fullName>
        <shortName evidence="5">SQS</shortName>
        <shortName evidence="5">SS</shortName>
        <ecNumber evidence="3 5">2.5.1.21</ecNumber>
    </recommendedName>
</protein>
<dbReference type="GO" id="GO:0055056">
    <property type="term" value="F:D-glucose transmembrane transporter activity"/>
    <property type="evidence" value="ECO:0007669"/>
    <property type="project" value="UniProtKB-UniRule"/>
</dbReference>
<comment type="cofactor">
    <cofactor evidence="1 5">
        <name>Mg(2+)</name>
        <dbReference type="ChEBI" id="CHEBI:18420"/>
    </cofactor>
</comment>
<proteinExistence type="inferred from homology"/>
<dbReference type="GO" id="GO:0005789">
    <property type="term" value="C:endoplasmic reticulum membrane"/>
    <property type="evidence" value="ECO:0007669"/>
    <property type="project" value="TreeGrafter"/>
</dbReference>
<evidence type="ECO:0000256" key="5">
    <source>
        <dbReference type="RuleBase" id="RU368088"/>
    </source>
</evidence>
<sequence>MGVIGLLMRPSELMALVKLKKQIGVWKRRSAAQEKDADWEFCFDMLNKVSRSFAIVIEQLGDELRNAICVFYLVLRGLDTVEDDMAIDNATKARLLLSFHDMIEEEGWDLHYGYKDEKVLLEEFDRVVRAYRSLKPQYRATIKDITRRMAEGMQKFTEMEVTKIADYDLYCHYVAGLVGIGLSQLFSGSGLEDQGIAQDEALSNHMGLFLQKTNIIRDFLEDHEDYNEETDTRRVFWPKQIWGKYTDKLENFTFGKNQEQAVACLNHMVTDALRHLPYSIEYLSNISDEQNFLFCAIPQVMAAHTLALCYANPDVFKGKIRKNLGECRNTHPVKIRKGLSAKLMLETTDMQATLSILEDAIDSLADKISPTDPSARETIEKVQLCRDLIVQGRRSSSPSSKVASTWRQETSKATSYVAEQCTVPLLVLLFGITAAVDVPQALGSAWWQSEAVPAKLGPVHVWLTSLALAFYSLTLLLLTRGAALSWCKALSAAQVAMTAAEVVFSPVVGLSVVVQALPKLLLAAMLPSCAKQRHSRQLFAKQQAAMGNRRVLRPRPIKADKSY</sequence>
<comment type="pathway">
    <text evidence="5">Terpene metabolism; lanosterol biosynthesis; lanosterol from farnesyl diphosphate: step 1/3.</text>
</comment>
<dbReference type="GO" id="GO:0045338">
    <property type="term" value="P:farnesyl diphosphate metabolic process"/>
    <property type="evidence" value="ECO:0007669"/>
    <property type="project" value="InterPro"/>
</dbReference>
<name>A0A6U5CI69_HEMAN</name>
<comment type="similarity">
    <text evidence="2 5">Belongs to the phytoene/squalene synthase family.</text>
</comment>
<dbReference type="UniPathway" id="UPA00767">
    <property type="reaction ID" value="UER00751"/>
</dbReference>
<comment type="function">
    <text evidence="5">Catalyzes the condensation of 2 farnesyl pyrophosphate (FPP) moieties to form squalene.</text>
</comment>
<dbReference type="SFLD" id="SFLDS00005">
    <property type="entry name" value="Isoprenoid_Synthase_Type_I"/>
    <property type="match status" value="1"/>
</dbReference>
<dbReference type="NCBIfam" id="TIGR01559">
    <property type="entry name" value="squal_synth"/>
    <property type="match status" value="1"/>
</dbReference>
<evidence type="ECO:0000256" key="3">
    <source>
        <dbReference type="ARBA" id="ARBA00012373"/>
    </source>
</evidence>
<dbReference type="InterPro" id="IPR006449">
    <property type="entry name" value="Squal_synth-like"/>
</dbReference>
<comment type="catalytic activity">
    <reaction evidence="5">
        <text>2 (2E,6E)-farnesyl diphosphate + NADPH + H(+) = squalene + 2 diphosphate + NADP(+)</text>
        <dbReference type="Rhea" id="RHEA:32295"/>
        <dbReference type="ChEBI" id="CHEBI:15378"/>
        <dbReference type="ChEBI" id="CHEBI:15440"/>
        <dbReference type="ChEBI" id="CHEBI:33019"/>
        <dbReference type="ChEBI" id="CHEBI:57783"/>
        <dbReference type="ChEBI" id="CHEBI:58349"/>
        <dbReference type="ChEBI" id="CHEBI:175763"/>
        <dbReference type="EC" id="2.5.1.21"/>
    </reaction>
</comment>
<dbReference type="FunFam" id="1.10.600.10:FF:000023">
    <property type="entry name" value="Squalene synthase"/>
    <property type="match status" value="1"/>
</dbReference>
<dbReference type="Gene3D" id="1.10.600.10">
    <property type="entry name" value="Farnesyl Diphosphate Synthase"/>
    <property type="match status" value="1"/>
</dbReference>
<dbReference type="PANTHER" id="PTHR11626">
    <property type="entry name" value="FARNESYL-DIPHOSPHATE FARNESYLTRANSFERASE"/>
    <property type="match status" value="1"/>
</dbReference>
<dbReference type="InterPro" id="IPR044844">
    <property type="entry name" value="Trans_IPPS_euk-type"/>
</dbReference>
<dbReference type="InterPro" id="IPR033904">
    <property type="entry name" value="Trans_IPPS_HH"/>
</dbReference>
<evidence type="ECO:0000256" key="2">
    <source>
        <dbReference type="ARBA" id="ARBA00006251"/>
    </source>
</evidence>
<comment type="catalytic activity">
    <reaction evidence="5">
        <text>2 (2E,6E)-farnesyl diphosphate + NADH + H(+) = squalene + 2 diphosphate + NAD(+)</text>
        <dbReference type="Rhea" id="RHEA:32299"/>
        <dbReference type="ChEBI" id="CHEBI:15378"/>
        <dbReference type="ChEBI" id="CHEBI:15440"/>
        <dbReference type="ChEBI" id="CHEBI:33019"/>
        <dbReference type="ChEBI" id="CHEBI:57540"/>
        <dbReference type="ChEBI" id="CHEBI:57945"/>
        <dbReference type="ChEBI" id="CHEBI:175763"/>
        <dbReference type="EC" id="2.5.1.21"/>
    </reaction>
</comment>
<dbReference type="EMBL" id="HBFX01061021">
    <property type="protein sequence ID" value="CAD8985766.1"/>
    <property type="molecule type" value="Transcribed_RNA"/>
</dbReference>
<organism evidence="6">
    <name type="scientific">Hemiselmis andersenii</name>
    <name type="common">Cryptophyte alga</name>
    <dbReference type="NCBI Taxonomy" id="464988"/>
    <lineage>
        <taxon>Eukaryota</taxon>
        <taxon>Cryptophyceae</taxon>
        <taxon>Cryptomonadales</taxon>
        <taxon>Hemiselmidaceae</taxon>
        <taxon>Hemiselmis</taxon>
    </lineage>
</organism>
<dbReference type="SUPFAM" id="SSF48576">
    <property type="entry name" value="Terpenoid synthases"/>
    <property type="match status" value="1"/>
</dbReference>
<dbReference type="GO" id="GO:0008610">
    <property type="term" value="P:lipid biosynthetic process"/>
    <property type="evidence" value="ECO:0007669"/>
    <property type="project" value="InterPro"/>
</dbReference>
<gene>
    <name evidence="6" type="ORF">HAND00432_LOCUS36779</name>
</gene>
<dbReference type="CDD" id="cd00683">
    <property type="entry name" value="Trans_IPPS_HH"/>
    <property type="match status" value="1"/>
</dbReference>
<reference evidence="6" key="1">
    <citation type="submission" date="2021-01" db="EMBL/GenBank/DDBJ databases">
        <authorList>
            <person name="Corre E."/>
            <person name="Pelletier E."/>
            <person name="Niang G."/>
            <person name="Scheremetjew M."/>
            <person name="Finn R."/>
            <person name="Kale V."/>
            <person name="Holt S."/>
            <person name="Cochrane G."/>
            <person name="Meng A."/>
            <person name="Brown T."/>
            <person name="Cohen L."/>
        </authorList>
    </citation>
    <scope>NUCLEOTIDE SEQUENCE</scope>
    <source>
        <strain evidence="6">CCMP644</strain>
    </source>
</reference>
<dbReference type="AlphaFoldDB" id="A0A6U5CI69"/>
<dbReference type="PANTHER" id="PTHR11626:SF2">
    <property type="entry name" value="SQUALENE SYNTHASE"/>
    <property type="match status" value="1"/>
</dbReference>
<dbReference type="PROSITE" id="PS01044">
    <property type="entry name" value="SQUALEN_PHYTOEN_SYN_1"/>
    <property type="match status" value="1"/>
</dbReference>
<dbReference type="SFLD" id="SFLDG01018">
    <property type="entry name" value="Squalene/Phytoene_Synthase_Lik"/>
    <property type="match status" value="1"/>
</dbReference>
<dbReference type="GO" id="GO:0051996">
    <property type="term" value="F:squalene synthase [NAD(P)H] activity"/>
    <property type="evidence" value="ECO:0007669"/>
    <property type="project" value="UniProtKB-UniRule"/>
</dbReference>
<dbReference type="EC" id="2.5.1.21" evidence="3 5"/>
<keyword evidence="4 5" id="KW-0808">Transferase</keyword>
<dbReference type="InterPro" id="IPR019845">
    <property type="entry name" value="Squalene/phytoene_synthase_CS"/>
</dbReference>
<evidence type="ECO:0000256" key="4">
    <source>
        <dbReference type="ARBA" id="ARBA00022679"/>
    </source>
</evidence>
<dbReference type="Pfam" id="PF00494">
    <property type="entry name" value="SQS_PSY"/>
    <property type="match status" value="1"/>
</dbReference>
<evidence type="ECO:0000256" key="1">
    <source>
        <dbReference type="ARBA" id="ARBA00001946"/>
    </source>
</evidence>
<dbReference type="InterPro" id="IPR008949">
    <property type="entry name" value="Isoprenoid_synthase_dom_sf"/>
</dbReference>
<accession>A0A6U5CI69</accession>
<dbReference type="InterPro" id="IPR002060">
    <property type="entry name" value="Squ/phyt_synthse"/>
</dbReference>
<evidence type="ECO:0000313" key="6">
    <source>
        <dbReference type="EMBL" id="CAD8985766.1"/>
    </source>
</evidence>